<protein>
    <recommendedName>
        <fullName evidence="1">CHAT domain-containing protein</fullName>
    </recommendedName>
</protein>
<dbReference type="RefSeq" id="WP_203788626.1">
    <property type="nucleotide sequence ID" value="NZ_BOMV01000087.1"/>
</dbReference>
<keyword evidence="3" id="KW-1185">Reference proteome</keyword>
<gene>
    <name evidence="2" type="ORF">Ari01nite_80900</name>
</gene>
<comment type="caution">
    <text evidence="2">The sequence shown here is derived from an EMBL/GenBank/DDBJ whole genome shotgun (WGS) entry which is preliminary data.</text>
</comment>
<dbReference type="AlphaFoldDB" id="A0A919N162"/>
<name>A0A919N162_9ACTN</name>
<dbReference type="EMBL" id="BOMV01000087">
    <property type="protein sequence ID" value="GIF00626.1"/>
    <property type="molecule type" value="Genomic_DNA"/>
</dbReference>
<dbReference type="Proteomes" id="UP000636960">
    <property type="component" value="Unassembled WGS sequence"/>
</dbReference>
<organism evidence="2 3">
    <name type="scientific">Paractinoplanes rishiriensis</name>
    <dbReference type="NCBI Taxonomy" id="1050105"/>
    <lineage>
        <taxon>Bacteria</taxon>
        <taxon>Bacillati</taxon>
        <taxon>Actinomycetota</taxon>
        <taxon>Actinomycetes</taxon>
        <taxon>Micromonosporales</taxon>
        <taxon>Micromonosporaceae</taxon>
        <taxon>Paractinoplanes</taxon>
    </lineage>
</organism>
<dbReference type="Pfam" id="PF12770">
    <property type="entry name" value="CHAT"/>
    <property type="match status" value="1"/>
</dbReference>
<dbReference type="InterPro" id="IPR024983">
    <property type="entry name" value="CHAT_dom"/>
</dbReference>
<feature type="domain" description="CHAT" evidence="1">
    <location>
        <begin position="73"/>
        <end position="349"/>
    </location>
</feature>
<evidence type="ECO:0000313" key="3">
    <source>
        <dbReference type="Proteomes" id="UP000636960"/>
    </source>
</evidence>
<reference evidence="2" key="1">
    <citation type="submission" date="2021-01" db="EMBL/GenBank/DDBJ databases">
        <title>Whole genome shotgun sequence of Actinoplanes rishiriensis NBRC 108556.</title>
        <authorList>
            <person name="Komaki H."/>
            <person name="Tamura T."/>
        </authorList>
    </citation>
    <scope>NUCLEOTIDE SEQUENCE</scope>
    <source>
        <strain evidence="2">NBRC 108556</strain>
    </source>
</reference>
<proteinExistence type="predicted"/>
<evidence type="ECO:0000313" key="2">
    <source>
        <dbReference type="EMBL" id="GIF00626.1"/>
    </source>
</evidence>
<sequence>MTLPRILVDVRGTGEDWSVSVHRDDEPLTYPMPGRRLPDGTLVPVPPDADLPELAALLDRVGRNATDAEDVRRYGRLLFDCLLGPAWAAIRSRADVIAARGVELALRWPANQAALHPLMWEAMHDGVNHLAGHPDLLVAITRIVPVDVTEPPAELTRPPRMLLAAGSPLSDPVIRSGAMFVGLVRTLETFGMCAPRVDVNVTAQQLGEACEAFEPDLVHLVAHGQATGEGPTVHLGSGLTGGGQVDSKQLLAALTGGGRPAAVILSVCRSGAGHAATGALSLASELVAGQIPVVVAMTGEVSETACRLYTTKMLEAMREGAPLVAAAARGRRAALVGARSSMQRLDWAMPALFLAANVAPDTRLIDPDRARWIGKVAVGLEMLKEPVFIGRTAILGRIDRAFPPQARPTAGFLTVGREGPIAELGGTRLLREIGQRLLRRGHLPVLLGPFSQHAPSTLRDVVVEVVTKMIQYAEETGVRLPPSRLLGLHTASGWDALSNADAADAYYTAIDALRRECDADLMPERTRSDLRTDLYALARSMAGLGPPFGEHTTPVLLADELHRWEGVVRDLLKLVRPSGLGTADEPIPVIATASLLAGDGEAVKQFVQTGLRQPGYQFETLDELPGDEAALGFQWVLLRPWGEHPAFVVPDASKVDNLTKILRRLDGRPKHVDELLYQFAGVCTDVGVLEEVHDDKIYADHAESYA</sequence>
<accession>A0A919N162</accession>
<evidence type="ECO:0000259" key="1">
    <source>
        <dbReference type="Pfam" id="PF12770"/>
    </source>
</evidence>